<feature type="region of interest" description="Disordered" evidence="7">
    <location>
        <begin position="1"/>
        <end position="22"/>
    </location>
</feature>
<feature type="domain" description="Acyl-CoA oxidase/dehydrogenase middle" evidence="9">
    <location>
        <begin position="175"/>
        <end position="270"/>
    </location>
</feature>
<evidence type="ECO:0000256" key="2">
    <source>
        <dbReference type="ARBA" id="ARBA00009347"/>
    </source>
</evidence>
<comment type="similarity">
    <text evidence="2 6">Belongs to the acyl-CoA dehydrogenase family.</text>
</comment>
<evidence type="ECO:0000256" key="7">
    <source>
        <dbReference type="SAM" id="MobiDB-lite"/>
    </source>
</evidence>
<feature type="compositionally biased region" description="Basic and acidic residues" evidence="7">
    <location>
        <begin position="1"/>
        <end position="12"/>
    </location>
</feature>
<dbReference type="InterPro" id="IPR009100">
    <property type="entry name" value="AcylCoA_DH/oxidase_NM_dom_sf"/>
</dbReference>
<keyword evidence="4 6" id="KW-0274">FAD</keyword>
<dbReference type="InterPro" id="IPR006089">
    <property type="entry name" value="Acyl-CoA_DH_CS"/>
</dbReference>
<dbReference type="PANTHER" id="PTHR43884:SF12">
    <property type="entry name" value="ISOVALERYL-COA DEHYDROGENASE, MITOCHONDRIAL-RELATED"/>
    <property type="match status" value="1"/>
</dbReference>
<dbReference type="PIRSF" id="PIRSF016578">
    <property type="entry name" value="HsaA"/>
    <property type="match status" value="1"/>
</dbReference>
<dbReference type="Pfam" id="PF00441">
    <property type="entry name" value="Acyl-CoA_dh_1"/>
    <property type="match status" value="1"/>
</dbReference>
<dbReference type="AlphaFoldDB" id="Q8GNK5"/>
<dbReference type="PANTHER" id="PTHR43884">
    <property type="entry name" value="ACYL-COA DEHYDROGENASE"/>
    <property type="match status" value="1"/>
</dbReference>
<dbReference type="Pfam" id="PF02771">
    <property type="entry name" value="Acyl-CoA_dh_N"/>
    <property type="match status" value="1"/>
</dbReference>
<dbReference type="Gene3D" id="1.20.140.10">
    <property type="entry name" value="Butyryl-CoA Dehydrogenase, subunit A, domain 3"/>
    <property type="match status" value="1"/>
</dbReference>
<dbReference type="FunFam" id="2.40.110.10:FF:000009">
    <property type="entry name" value="Acyl-CoA dehydrogenase"/>
    <property type="match status" value="1"/>
</dbReference>
<feature type="domain" description="Acyl-CoA dehydrogenase/oxidase C-terminal" evidence="8">
    <location>
        <begin position="283"/>
        <end position="431"/>
    </location>
</feature>
<dbReference type="InterPro" id="IPR009075">
    <property type="entry name" value="AcylCo_DH/oxidase_C"/>
</dbReference>
<evidence type="ECO:0000313" key="11">
    <source>
        <dbReference type="EMBL" id="AAN38724.1"/>
    </source>
</evidence>
<evidence type="ECO:0000256" key="3">
    <source>
        <dbReference type="ARBA" id="ARBA00022630"/>
    </source>
</evidence>
<proteinExistence type="inferred from homology"/>
<dbReference type="FunFam" id="1.20.140.10:FF:000001">
    <property type="entry name" value="Acyl-CoA dehydrogenase"/>
    <property type="match status" value="1"/>
</dbReference>
<name>Q8GNK5_9MYCO</name>
<dbReference type="SUPFAM" id="SSF47203">
    <property type="entry name" value="Acyl-CoA dehydrogenase C-terminal domain-like"/>
    <property type="match status" value="1"/>
</dbReference>
<evidence type="ECO:0000259" key="10">
    <source>
        <dbReference type="Pfam" id="PF02771"/>
    </source>
</evidence>
<dbReference type="FunFam" id="1.10.540.10:FF:000026">
    <property type="entry name" value="Acyl-CoA dehydrogenase medium chain"/>
    <property type="match status" value="1"/>
</dbReference>
<keyword evidence="5 6" id="KW-0560">Oxidoreductase</keyword>
<dbReference type="InterPro" id="IPR046373">
    <property type="entry name" value="Acyl-CoA_Oxase/DH_mid-dom_sf"/>
</dbReference>
<evidence type="ECO:0000256" key="4">
    <source>
        <dbReference type="ARBA" id="ARBA00022827"/>
    </source>
</evidence>
<dbReference type="EMBL" id="AF513500">
    <property type="protein sequence ID" value="AAN38724.1"/>
    <property type="molecule type" value="Genomic_DNA"/>
</dbReference>
<comment type="cofactor">
    <cofactor evidence="1 6">
        <name>FAD</name>
        <dbReference type="ChEBI" id="CHEBI:57692"/>
    </cofactor>
</comment>
<dbReference type="InterPro" id="IPR006091">
    <property type="entry name" value="Acyl-CoA_Oxase/DH_mid-dom"/>
</dbReference>
<gene>
    <name evidence="11" type="primary">ORF R15</name>
</gene>
<dbReference type="Gene3D" id="2.40.110.10">
    <property type="entry name" value="Butyryl-CoA Dehydrogenase, subunit A, domain 2"/>
    <property type="match status" value="1"/>
</dbReference>
<sequence>MELRVRYSENERRKVRQKGHPCPPLCRRIPHRNRNVITSNPRNSNSRKVIMSSPISPWMNAELLELRDLAAKFFSAELAPHANRFADQHHVDRELWNRAGELGLLCMSIPEEYGGGGGTFAHEAVVLEEQARIGDSSWGAGLHSGIVAHYILQYATEELRAQWLPKMASGEMIGAIAMTEPGTGSDLQSVKTKALLDGDEYVITGSKTFITNGQQADLIIVVAKTDPSQGAAGISLIVVEADRAGFRRGKVLDKIGQRGQDTSELFFDEVRVPRSHLLGQAEGQGFIQLMTQLPQERLIVAVGAVAAMELALEQTLKYTREREAFGRPVFGFQNTKFTLAEAATETRIARVFLDYCIDLHLAGQLDVQTVAMAKWWTTERAMKVLDDCMQLHGGYGYMTEYPISRLWVDQRVQKIYAGTNEVMKEIISRSL</sequence>
<organism evidence="11">
    <name type="scientific">Mycobacteroides abscessus</name>
    <dbReference type="NCBI Taxonomy" id="36809"/>
    <lineage>
        <taxon>Bacteria</taxon>
        <taxon>Bacillati</taxon>
        <taxon>Actinomycetota</taxon>
        <taxon>Actinomycetes</taxon>
        <taxon>Mycobacteriales</taxon>
        <taxon>Mycobacteriaceae</taxon>
        <taxon>Mycobacteroides</taxon>
    </lineage>
</organism>
<evidence type="ECO:0000256" key="6">
    <source>
        <dbReference type="RuleBase" id="RU362125"/>
    </source>
</evidence>
<dbReference type="PROSITE" id="PS00073">
    <property type="entry name" value="ACYL_COA_DH_2"/>
    <property type="match status" value="1"/>
</dbReference>
<dbReference type="GO" id="GO:0003995">
    <property type="term" value="F:acyl-CoA dehydrogenase activity"/>
    <property type="evidence" value="ECO:0007669"/>
    <property type="project" value="InterPro"/>
</dbReference>
<dbReference type="GO" id="GO:0050660">
    <property type="term" value="F:flavin adenine dinucleotide binding"/>
    <property type="evidence" value="ECO:0007669"/>
    <property type="project" value="InterPro"/>
</dbReference>
<dbReference type="InterPro" id="IPR013786">
    <property type="entry name" value="AcylCoA_DH/ox_N"/>
</dbReference>
<dbReference type="Gene3D" id="1.10.540.10">
    <property type="entry name" value="Acyl-CoA dehydrogenase/oxidase, N-terminal domain"/>
    <property type="match status" value="1"/>
</dbReference>
<dbReference type="Pfam" id="PF02770">
    <property type="entry name" value="Acyl-CoA_dh_M"/>
    <property type="match status" value="1"/>
</dbReference>
<protein>
    <submittedName>
        <fullName evidence="11">Putative acyl CoA dehydrogenase</fullName>
    </submittedName>
</protein>
<dbReference type="InterPro" id="IPR036250">
    <property type="entry name" value="AcylCo_DH-like_C"/>
</dbReference>
<evidence type="ECO:0000256" key="1">
    <source>
        <dbReference type="ARBA" id="ARBA00001974"/>
    </source>
</evidence>
<dbReference type="InterPro" id="IPR037069">
    <property type="entry name" value="AcylCoA_DH/ox_N_sf"/>
</dbReference>
<evidence type="ECO:0000259" key="8">
    <source>
        <dbReference type="Pfam" id="PF00441"/>
    </source>
</evidence>
<evidence type="ECO:0000259" key="9">
    <source>
        <dbReference type="Pfam" id="PF02770"/>
    </source>
</evidence>
<dbReference type="SUPFAM" id="SSF56645">
    <property type="entry name" value="Acyl-CoA dehydrogenase NM domain-like"/>
    <property type="match status" value="1"/>
</dbReference>
<accession>Q8GNK5</accession>
<reference evidence="11" key="1">
    <citation type="journal article" date="2002" name="Microbiology">
        <title>A polymorphic region in Mycobacterium abscessus contains a novel insertion sequence element.</title>
        <authorList>
            <person name="Howard S.T."/>
            <person name="Byrd T.F."/>
            <person name="Lyons C.R."/>
        </authorList>
    </citation>
    <scope>NUCLEOTIDE SEQUENCE</scope>
    <source>
        <strain evidence="11">390R</strain>
    </source>
</reference>
<feature type="domain" description="Acyl-CoA dehydrogenase/oxidase N-terminal" evidence="10">
    <location>
        <begin position="62"/>
        <end position="171"/>
    </location>
</feature>
<keyword evidence="3 6" id="KW-0285">Flavoprotein</keyword>
<evidence type="ECO:0000256" key="5">
    <source>
        <dbReference type="ARBA" id="ARBA00023002"/>
    </source>
</evidence>